<protein>
    <submittedName>
        <fullName evidence="2">ABC transporter permease subunit</fullName>
    </submittedName>
</protein>
<accession>A0A9D1JI16</accession>
<dbReference type="PANTHER" id="PTHR37305">
    <property type="entry name" value="INTEGRAL MEMBRANE PROTEIN-RELATED"/>
    <property type="match status" value="1"/>
</dbReference>
<feature type="transmembrane region" description="Helical" evidence="1">
    <location>
        <begin position="414"/>
        <end position="435"/>
    </location>
</feature>
<keyword evidence="1" id="KW-1133">Transmembrane helix</keyword>
<proteinExistence type="predicted"/>
<feature type="transmembrane region" description="Helical" evidence="1">
    <location>
        <begin position="345"/>
        <end position="372"/>
    </location>
</feature>
<evidence type="ECO:0000313" key="2">
    <source>
        <dbReference type="EMBL" id="HIS24901.1"/>
    </source>
</evidence>
<feature type="transmembrane region" description="Helical" evidence="1">
    <location>
        <begin position="288"/>
        <end position="312"/>
    </location>
</feature>
<feature type="transmembrane region" description="Helical" evidence="1">
    <location>
        <begin position="472"/>
        <end position="494"/>
    </location>
</feature>
<dbReference type="EMBL" id="DVIR01000056">
    <property type="protein sequence ID" value="HIS24901.1"/>
    <property type="molecule type" value="Genomic_DNA"/>
</dbReference>
<dbReference type="GO" id="GO:0005886">
    <property type="term" value="C:plasma membrane"/>
    <property type="evidence" value="ECO:0007669"/>
    <property type="project" value="UniProtKB-SubCell"/>
</dbReference>
<dbReference type="PANTHER" id="PTHR37305:SF2">
    <property type="entry name" value="BACITRACIN TRANSPORT PERMEASE PROTEIN BCRB"/>
    <property type="match status" value="1"/>
</dbReference>
<evidence type="ECO:0000313" key="3">
    <source>
        <dbReference type="Proteomes" id="UP000823982"/>
    </source>
</evidence>
<sequence length="501" mass="54412">MISKPLFKQSCKATAVMWTAITAATCFMLAVVIVVIGTSSADSIRASMVTVFQDDAVYTEVDKNAVTYYDMTATALETYEEQKSSFDALISAVTEQGYAVICSAYDTAIAGGMDDSGARDAVTAQLSSMNLTREYTDALINYYLVSGNDLSEQAKSSYIMNSVADAVYEQLLEEYDEDTANSARDMMETAISQYLSQDTVSAGDFAADFIAQMLGEQMPDALSEQGFIYTADEIQSEAKDAISDYRGRLLMDPDLDKQELIEELSESLLDKFPQDIRDALVELQDLDVFGLIVGTVFFKSAGLILPIVYIIMTANSLIAGQVDSGSMAYVLSTPTKRNKVIFTQALFLMSSLLAMFICTTVTGVVCLAFMNGHESVTISYSEMILLNLGAFATMFAISGICFLASAAFNRSKQSMSLGGGLSMFFLVSAILGLFGSKVMPSAIRIDAMNVFNYVSIISFFDSNSILTGTTDFIWKLVVLAAVGIVLYIASVFCFKNKDLPL</sequence>
<comment type="caution">
    <text evidence="2">The sequence shown here is derived from an EMBL/GenBank/DDBJ whole genome shotgun (WGS) entry which is preliminary data.</text>
</comment>
<dbReference type="GO" id="GO:0140359">
    <property type="term" value="F:ABC-type transporter activity"/>
    <property type="evidence" value="ECO:0007669"/>
    <property type="project" value="InterPro"/>
</dbReference>
<keyword evidence="1" id="KW-0812">Transmembrane</keyword>
<name>A0A9D1JI16_9FIRM</name>
<dbReference type="Proteomes" id="UP000823982">
    <property type="component" value="Unassembled WGS sequence"/>
</dbReference>
<feature type="transmembrane region" description="Helical" evidence="1">
    <location>
        <begin position="15"/>
        <end position="38"/>
    </location>
</feature>
<dbReference type="AlphaFoldDB" id="A0A9D1JI16"/>
<keyword evidence="1" id="KW-0472">Membrane</keyword>
<gene>
    <name evidence="2" type="ORF">IAD01_05810</name>
</gene>
<evidence type="ECO:0000256" key="1">
    <source>
        <dbReference type="SAM" id="Phobius"/>
    </source>
</evidence>
<dbReference type="Pfam" id="PF12679">
    <property type="entry name" value="ABC2_membrane_2"/>
    <property type="match status" value="1"/>
</dbReference>
<reference evidence="2" key="1">
    <citation type="submission" date="2020-10" db="EMBL/GenBank/DDBJ databases">
        <authorList>
            <person name="Gilroy R."/>
        </authorList>
    </citation>
    <scope>NUCLEOTIDE SEQUENCE</scope>
    <source>
        <strain evidence="2">CHK157-1446</strain>
    </source>
</reference>
<reference evidence="2" key="2">
    <citation type="journal article" date="2021" name="PeerJ">
        <title>Extensive microbial diversity within the chicken gut microbiome revealed by metagenomics and culture.</title>
        <authorList>
            <person name="Gilroy R."/>
            <person name="Ravi A."/>
            <person name="Getino M."/>
            <person name="Pursley I."/>
            <person name="Horton D.L."/>
            <person name="Alikhan N.F."/>
            <person name="Baker D."/>
            <person name="Gharbi K."/>
            <person name="Hall N."/>
            <person name="Watson M."/>
            <person name="Adriaenssens E.M."/>
            <person name="Foster-Nyarko E."/>
            <person name="Jarju S."/>
            <person name="Secka A."/>
            <person name="Antonio M."/>
            <person name="Oren A."/>
            <person name="Chaudhuri R.R."/>
            <person name="La Ragione R."/>
            <person name="Hildebrand F."/>
            <person name="Pallen M.J."/>
        </authorList>
    </citation>
    <scope>NUCLEOTIDE SEQUENCE</scope>
    <source>
        <strain evidence="2">CHK157-1446</strain>
    </source>
</reference>
<organism evidence="2 3">
    <name type="scientific">Candidatus Faeciplasma gallinarum</name>
    <dbReference type="NCBI Taxonomy" id="2840799"/>
    <lineage>
        <taxon>Bacteria</taxon>
        <taxon>Bacillati</taxon>
        <taxon>Bacillota</taxon>
        <taxon>Clostridia</taxon>
        <taxon>Eubacteriales</taxon>
        <taxon>Oscillospiraceae</taxon>
        <taxon>Oscillospiraceae incertae sedis</taxon>
        <taxon>Candidatus Faeciplasma</taxon>
    </lineage>
</organism>
<feature type="transmembrane region" description="Helical" evidence="1">
    <location>
        <begin position="384"/>
        <end position="408"/>
    </location>
</feature>